<evidence type="ECO:0000313" key="3">
    <source>
        <dbReference type="Proteomes" id="UP000706333"/>
    </source>
</evidence>
<sequence length="431" mass="48196">MPNIEDHPLRFTLANELHARPFPQVEAPCQVAYLAVKPVTDAARRDRGRDWTHLLALLDRFGAPHPPKGATHHFADLGRFRLKWESHTEFVTYTAFVPGVGQRPFDPAAFDAFPADWLEEVPGVRLTSILLRIDHLPDDEAEISARLGDWFVQESVACSRVPDAGAVIASDFRIDSAGHMRMGVFAASGVGRRRLGRLVQRLCEIETYKALSMLGFVRARELSPQIGELDTRLSRLVGTMTVVDNSRPEETLTALLGISSELENLLVKSSFRFSATFAYEAILHERIEVLREERMFGRQTLQEFMLRRFDPAMRTVKSADARLRNLADRSMRAGTLLGTRVDVDRSAQNQRLLESMDKRADTQLRLQRTVEGLSVVAISYYAVGLVGNLAAPLADPLGVGRGWLLAILTPPVVLAVWVLVHRIRAKLTSHP</sequence>
<keyword evidence="1" id="KW-1133">Transmembrane helix</keyword>
<keyword evidence="1" id="KW-0472">Membrane</keyword>
<dbReference type="Proteomes" id="UP000706333">
    <property type="component" value="Unassembled WGS sequence"/>
</dbReference>
<reference evidence="2" key="2">
    <citation type="journal article" date="2020" name="Microorganisms">
        <title>Osmotic Adaptation and Compatible Solute Biosynthesis of Phototrophic Bacteria as Revealed from Genome Analyses.</title>
        <authorList>
            <person name="Imhoff J.F."/>
            <person name="Rahn T."/>
            <person name="Kunzel S."/>
            <person name="Keller A."/>
            <person name="Neulinger S.C."/>
        </authorList>
    </citation>
    <scope>NUCLEOTIDE SEQUENCE</scope>
    <source>
        <strain evidence="2">LMG 28126</strain>
    </source>
</reference>
<dbReference type="InterPro" id="IPR021830">
    <property type="entry name" value="DUF3422"/>
</dbReference>
<dbReference type="RefSeq" id="WP_201156379.1">
    <property type="nucleotide sequence ID" value="NZ_NHSD01000142.1"/>
</dbReference>
<keyword evidence="1" id="KW-0812">Transmembrane</keyword>
<feature type="transmembrane region" description="Helical" evidence="1">
    <location>
        <begin position="403"/>
        <end position="420"/>
    </location>
</feature>
<reference evidence="2" key="1">
    <citation type="submission" date="2017-05" db="EMBL/GenBank/DDBJ databases">
        <authorList>
            <person name="Imhoff J.F."/>
            <person name="Rahn T."/>
            <person name="Kuenzel S."/>
            <person name="Neulinger S.C."/>
        </authorList>
    </citation>
    <scope>NUCLEOTIDE SEQUENCE</scope>
    <source>
        <strain evidence="2">LMG 28126</strain>
    </source>
</reference>
<dbReference type="Pfam" id="PF11902">
    <property type="entry name" value="DUF3422"/>
    <property type="match status" value="1"/>
</dbReference>
<organism evidence="2 3">
    <name type="scientific">Rhodobaculum claviforme</name>
    <dbReference type="NCBI Taxonomy" id="1549854"/>
    <lineage>
        <taxon>Bacteria</taxon>
        <taxon>Pseudomonadati</taxon>
        <taxon>Pseudomonadota</taxon>
        <taxon>Alphaproteobacteria</taxon>
        <taxon>Rhodobacterales</taxon>
        <taxon>Paracoccaceae</taxon>
        <taxon>Rhodobaculum</taxon>
    </lineage>
</organism>
<feature type="transmembrane region" description="Helical" evidence="1">
    <location>
        <begin position="372"/>
        <end position="391"/>
    </location>
</feature>
<proteinExistence type="predicted"/>
<evidence type="ECO:0008006" key="4">
    <source>
        <dbReference type="Google" id="ProtNLM"/>
    </source>
</evidence>
<protein>
    <recommendedName>
        <fullName evidence="4">Membrane-anchored protein</fullName>
    </recommendedName>
</protein>
<evidence type="ECO:0000313" key="2">
    <source>
        <dbReference type="EMBL" id="MBK5926609.1"/>
    </source>
</evidence>
<evidence type="ECO:0000256" key="1">
    <source>
        <dbReference type="SAM" id="Phobius"/>
    </source>
</evidence>
<gene>
    <name evidence="2" type="ORF">CCR87_04455</name>
</gene>
<keyword evidence="3" id="KW-1185">Reference proteome</keyword>
<comment type="caution">
    <text evidence="2">The sequence shown here is derived from an EMBL/GenBank/DDBJ whole genome shotgun (WGS) entry which is preliminary data.</text>
</comment>
<accession>A0A934WI77</accession>
<dbReference type="EMBL" id="NHSD01000142">
    <property type="protein sequence ID" value="MBK5926609.1"/>
    <property type="molecule type" value="Genomic_DNA"/>
</dbReference>
<dbReference type="AlphaFoldDB" id="A0A934WI77"/>
<name>A0A934WI77_9RHOB</name>